<evidence type="ECO:0000256" key="4">
    <source>
        <dbReference type="ARBA" id="ARBA00023123"/>
    </source>
</evidence>
<feature type="region of interest" description="Disordered" evidence="8">
    <location>
        <begin position="2241"/>
        <end position="2276"/>
    </location>
</feature>
<dbReference type="EMBL" id="OB661196">
    <property type="protein sequence ID" value="CAD7227612.1"/>
    <property type="molecule type" value="Genomic_DNA"/>
</dbReference>
<evidence type="ECO:0000313" key="9">
    <source>
        <dbReference type="EMBL" id="CAD7227612.1"/>
    </source>
</evidence>
<proteinExistence type="inferred from homology"/>
<dbReference type="Gene3D" id="1.20.58.530">
    <property type="match status" value="1"/>
</dbReference>
<evidence type="ECO:0000256" key="2">
    <source>
        <dbReference type="ARBA" id="ARBA00022741"/>
    </source>
</evidence>
<dbReference type="Gene3D" id="1.25.40.530">
    <property type="entry name" value="MyTH4 domain"/>
    <property type="match status" value="2"/>
</dbReference>
<feature type="region of interest" description="Disordered" evidence="8">
    <location>
        <begin position="1587"/>
        <end position="1624"/>
    </location>
</feature>
<evidence type="ECO:0000256" key="8">
    <source>
        <dbReference type="SAM" id="MobiDB-lite"/>
    </source>
</evidence>
<dbReference type="GO" id="GO:0003774">
    <property type="term" value="F:cytoskeletal motor activity"/>
    <property type="evidence" value="ECO:0007669"/>
    <property type="project" value="UniProtKB-UniRule"/>
</dbReference>
<feature type="compositionally biased region" description="Gly residues" evidence="8">
    <location>
        <begin position="1977"/>
        <end position="1986"/>
    </location>
</feature>
<keyword evidence="3 7" id="KW-0067">ATP-binding</keyword>
<dbReference type="InterPro" id="IPR000048">
    <property type="entry name" value="IQ_motif_EF-hand-BS"/>
</dbReference>
<dbReference type="InterPro" id="IPR001609">
    <property type="entry name" value="Myosin_head_motor_dom-like"/>
</dbReference>
<evidence type="ECO:0000256" key="7">
    <source>
        <dbReference type="PROSITE-ProRule" id="PRU00782"/>
    </source>
</evidence>
<dbReference type="Gene3D" id="3.10.20.90">
    <property type="entry name" value="Phosphatidylinositol 3-kinase Catalytic Subunit, Chain A, domain 1"/>
    <property type="match status" value="1"/>
</dbReference>
<sequence length="2517" mass="280084">MRKGGSNPHPPISESDRLIDGAGKEIELAQAERKSIWHKRIWVRVPEKGGAERNSRRVDNPPLLLLAGGNLPVCSFPIRDGEGQRRFCEGRSVPRPRVKTKLRSPSLWESCSPDHHITSTPQLFTVNDLSHVKKRQDLGQFGFDDMTKLTMVNRCRYRGPPVIGGPEGSEKCPPTLPPSAPSLEPRGSHEPTRSMGLAVLPAQKYKPAKSTNQSGPCVTYIGSILVAVNPYRMFDIYGLDMVKKYAGKILGMQPPPVMAFLTHDAFCGIIRRILVKWERPLSQRRQRVEWVSSSISNIKSMPCPVTKAMTPPLPFTLVSSPSLVVFVHDLSCAMVASFSGEPPERAPAGAELPVLVSPKTCWGHTGKPQPRGKDIHEEGKKREGERMGTTAQEKQRTHERGAERAVKNASITLNTRERLNECAWWQPCQSSRSSAFAPLPQSEAAEWGFVELVTLSASCASEQLYDNVCWIVKTTMVLLHRSHLFAIGSAAYSNMIKERESHVILVSGESGAGKTESSKLLMQGRVRLVVEEGHCVSSEERSPVPIQYLAAVNKSSSNLTTEQILEAIPLLESFGNAKTLRNDNASRFGKYIQLFFKEGAISGAKTSEYLLEKYRVVTHLPEERNFHVFYELLEGLRDEEKEKYGLQTSEKYFYLNQGGNVAIEGKNDADDFQSLLAAMQVLGFSMGEQDNIFRIQLLHLGNVYFHRRQLRHGQEGVELGSDAQIKWAAHLLQISLDGILQSLTFKTTILEARQERVYTPLNIDQALDARDALAKALYQALFSWLNHFYKHVFKLDQQEYGRERLEWVHISYPDNHSVIHLLARKPIGIFHLLDEESNFPKATDVSFLEKCHYNHALNELYSRPRMSSLEFGIRHYAGQVWYSVDGFLEKNRDPLRSDILELLCSSKIQMVSKMFRDLRNSQDAWRHANRSSSVMPGGQAHSPGAGGRFASIKPRAPTVALRFQDSLSTLMESIQRYQPWFIRCIKPNSEKIPKKFDMPLVLDQLRYSAMLETVQIRKLGYPVRYKYASFVSKYRCLLPAPLPRGTPLKDVTKIILETVPHSKDQRQFGTTKVFLREDLERSLERDRLEVQSAAAVQIQKRVKGYLRRKKFQQQKEAAVVIQKNFRMYRQRQRFTRLRKGVVRAQANYRMIRQRRFFNANKLEMKRKVEQLRAARQQRALKAQREDTKQQRTSQIIRAETGPGFVNQLDIPAELAFIISKLDDWTPPHVEKNIVKVIGRIPSTDILYKLPFDIDYYVFTKFTNVFFKSHLWGVKKEPIKTPFLAKSKDSDFNESLAIFKLIMRFTNDGKLSGKREKVLADYIVNKGLQNEKLRDEILCQICNQTWQNENPISNERCWQLMAHCLSAFAPSPALYKYLLKYVSDHAFNGYKGVCQRKLLQSALEEGKPHRANPPCLLEWRANRKKSNMALEASFADGETWYGPVESWTTGEEFARVLARERGIKDPFGWSIAIADEREQYELNGCDYILDVISEIELPPAFPLGKGARKMRDRMPSSPPHHPRPLTEQQQPTDTSKRPSAQTEQGYKRQRDERVMSPFAFLRPNNGFVAALLLSNPFLCSRPPTCTARRKAEQVSPSTAPSSSTRPHSPSADSSPSEVPAPSDALSRTSALNDRYFAVDEGHRNRSRSLDNLEQVAEQSPLEKMGLAKSRLNERYHSVDHLGYPSAGEWDGMPLAKSVMNQRYFPGEELRAREDGGGESEAAESERRRKMSEPQGRLNMTGQNNREGEGSPRRRISTSEFSATDFVSMHGPPPEETKLGPGGRVRGQRRYPPPAGGRMYLDREGGGFAGPPAGGYLRSSAMSDTSEAPSLASHVRRVRVPSQASDVDQFLDDLFMPVLDDNLDELSDAKSLAASIKGGRGTAPSSGGWGTAPSSDDVDEEVERLTSHRSLHRRRSILTQVEDYSFTGLRAGSSLEELHQVEALTRSLKGHGQDPSGASTSLHGPFAGRSTPSGPPGPMGQGMPGAGAGFFAGTPGGAGMMPPFGMMPMFNQQGDPLTSTPQHPQAQLTAHPASAFNPLMMYLPLYNAQQQAALSMSQQSVTSLLQPTPMNTSMEQPANKSSLNQQRAFLQSALAQNLQIQQQLVVQNQALAQLLSQSPSVPSPLIHPHALSFPPVLPPALTAGLPHPPHSSSSSSPPAIVPTITERPTAVSNSLVNSTVPHLHTDAGDHPNPSGANRPQLPPSSVDHYIVSSSGANRPQASASVVTSNQVFPHSSGAVNLSATHRQRPPNAPPPPPPPKSALTTSLTHSLLPPRSHVPKKVSFEDILTSSFNDSSDDLGATRGHTHQDIPPQQTRRPSKISNVFQDTSPKTEPVATSSPTKTSPGNRTSFVPPPPPPRPPTPPSEPPPPLLDAMGRAKTVRIGKWRWPPPRTESDDQTDSFMDFKMRQQHKRGSVGGSSSGKDSGGKRDSIGGEGVEWAEFEIGNNGLVADPRTGAPLTSTPQRRGSSEEIVERRVFEMSSAHKTGSVGKLQISSEMKMKLERIHASTPDVNSPAGTT</sequence>
<keyword evidence="4 7" id="KW-0518">Myosin</keyword>
<organism evidence="9">
    <name type="scientific">Cyprideis torosa</name>
    <dbReference type="NCBI Taxonomy" id="163714"/>
    <lineage>
        <taxon>Eukaryota</taxon>
        <taxon>Metazoa</taxon>
        <taxon>Ecdysozoa</taxon>
        <taxon>Arthropoda</taxon>
        <taxon>Crustacea</taxon>
        <taxon>Oligostraca</taxon>
        <taxon>Ostracoda</taxon>
        <taxon>Podocopa</taxon>
        <taxon>Podocopida</taxon>
        <taxon>Cytherocopina</taxon>
        <taxon>Cytheroidea</taxon>
        <taxon>Cytherideidae</taxon>
        <taxon>Cyprideis</taxon>
    </lineage>
</organism>
<reference evidence="9" key="1">
    <citation type="submission" date="2020-11" db="EMBL/GenBank/DDBJ databases">
        <authorList>
            <person name="Tran Van P."/>
        </authorList>
    </citation>
    <scope>NUCLEOTIDE SEQUENCE</scope>
</reference>
<feature type="compositionally biased region" description="Basic and acidic residues" evidence="8">
    <location>
        <begin position="371"/>
        <end position="386"/>
    </location>
</feature>
<protein>
    <submittedName>
        <fullName evidence="9">Uncharacterized protein</fullName>
    </submittedName>
</protein>
<keyword evidence="5 7" id="KW-0505">Motor protein</keyword>
<evidence type="ECO:0000256" key="3">
    <source>
        <dbReference type="ARBA" id="ARBA00022840"/>
    </source>
</evidence>
<feature type="compositionally biased region" description="Pro residues" evidence="8">
    <location>
        <begin position="2350"/>
        <end position="2369"/>
    </location>
</feature>
<dbReference type="GO" id="GO:0003779">
    <property type="term" value="F:actin binding"/>
    <property type="evidence" value="ECO:0007669"/>
    <property type="project" value="UniProtKB-KW"/>
</dbReference>
<dbReference type="SMART" id="SM00242">
    <property type="entry name" value="MYSc"/>
    <property type="match status" value="1"/>
</dbReference>
<dbReference type="Pfam" id="PF00063">
    <property type="entry name" value="Myosin_head"/>
    <property type="match status" value="2"/>
</dbReference>
<dbReference type="InterPro" id="IPR000857">
    <property type="entry name" value="MyTH4_dom"/>
</dbReference>
<evidence type="ECO:0000256" key="5">
    <source>
        <dbReference type="ARBA" id="ARBA00023175"/>
    </source>
</evidence>
<feature type="region of interest" description="Disordered" evidence="8">
    <location>
        <begin position="162"/>
        <end position="193"/>
    </location>
</feature>
<dbReference type="GO" id="GO:0005524">
    <property type="term" value="F:ATP binding"/>
    <property type="evidence" value="ECO:0007669"/>
    <property type="project" value="UniProtKB-UniRule"/>
</dbReference>
<name>A0A7R8WED3_9CRUS</name>
<dbReference type="PROSITE" id="PS51456">
    <property type="entry name" value="MYOSIN_MOTOR"/>
    <property type="match status" value="1"/>
</dbReference>
<dbReference type="SMART" id="SM00015">
    <property type="entry name" value="IQ"/>
    <property type="match status" value="3"/>
</dbReference>
<dbReference type="Gene3D" id="6.20.240.20">
    <property type="match status" value="1"/>
</dbReference>
<keyword evidence="6 7" id="KW-0009">Actin-binding</keyword>
<dbReference type="InterPro" id="IPR036961">
    <property type="entry name" value="Kinesin_motor_dom_sf"/>
</dbReference>
<evidence type="ECO:0000256" key="1">
    <source>
        <dbReference type="ARBA" id="ARBA00008314"/>
    </source>
</evidence>
<evidence type="ECO:0000256" key="6">
    <source>
        <dbReference type="ARBA" id="ARBA00023203"/>
    </source>
</evidence>
<dbReference type="Gene3D" id="1.20.120.720">
    <property type="entry name" value="Myosin VI head, motor domain, U50 subdomain"/>
    <property type="match status" value="2"/>
</dbReference>
<feature type="region of interest" description="Disordered" evidence="8">
    <location>
        <begin position="1945"/>
        <end position="1986"/>
    </location>
</feature>
<dbReference type="GO" id="GO:0016459">
    <property type="term" value="C:myosin complex"/>
    <property type="evidence" value="ECO:0007669"/>
    <property type="project" value="UniProtKB-KW"/>
</dbReference>
<feature type="compositionally biased region" description="Polar residues" evidence="8">
    <location>
        <begin position="2209"/>
        <end position="2226"/>
    </location>
</feature>
<feature type="region of interest" description="Disordered" evidence="8">
    <location>
        <begin position="2178"/>
        <end position="2226"/>
    </location>
</feature>
<dbReference type="SMART" id="SM00139">
    <property type="entry name" value="MyTH4"/>
    <property type="match status" value="1"/>
</dbReference>
<dbReference type="Gene3D" id="1.20.5.190">
    <property type="match status" value="1"/>
</dbReference>
<feature type="region of interest" description="Disordered" evidence="8">
    <location>
        <begin position="1706"/>
        <end position="1785"/>
    </location>
</feature>
<dbReference type="PANTHER" id="PTHR22692:SF26">
    <property type="entry name" value="SH3 DOMAIN-CONTAINING PROTEIN"/>
    <property type="match status" value="1"/>
</dbReference>
<feature type="binding site" evidence="7">
    <location>
        <begin position="508"/>
        <end position="515"/>
    </location>
    <ligand>
        <name>ATP</name>
        <dbReference type="ChEBI" id="CHEBI:30616"/>
    </ligand>
</feature>
<feature type="compositionally biased region" description="Low complexity" evidence="8">
    <location>
        <begin position="1594"/>
        <end position="1613"/>
    </location>
</feature>
<dbReference type="Gene3D" id="1.10.10.820">
    <property type="match status" value="1"/>
</dbReference>
<feature type="compositionally biased region" description="Pro residues" evidence="8">
    <location>
        <begin position="2248"/>
        <end position="2258"/>
    </location>
</feature>
<dbReference type="InterPro" id="IPR027417">
    <property type="entry name" value="P-loop_NTPase"/>
</dbReference>
<dbReference type="SUPFAM" id="SSF52540">
    <property type="entry name" value="P-loop containing nucleoside triphosphate hydrolases"/>
    <property type="match status" value="2"/>
</dbReference>
<dbReference type="GO" id="GO:0048731">
    <property type="term" value="P:system development"/>
    <property type="evidence" value="ECO:0007669"/>
    <property type="project" value="UniProtKB-ARBA"/>
</dbReference>
<dbReference type="GO" id="GO:0009888">
    <property type="term" value="P:tissue development"/>
    <property type="evidence" value="ECO:0007669"/>
    <property type="project" value="UniProtKB-ARBA"/>
</dbReference>
<feature type="region of interest" description="Disordered" evidence="8">
    <location>
        <begin position="1"/>
        <end position="21"/>
    </location>
</feature>
<feature type="region of interest" description="Disordered" evidence="8">
    <location>
        <begin position="1501"/>
        <end position="1550"/>
    </location>
</feature>
<dbReference type="PROSITE" id="PS50096">
    <property type="entry name" value="IQ"/>
    <property type="match status" value="2"/>
</dbReference>
<feature type="compositionally biased region" description="Polar residues" evidence="8">
    <location>
        <begin position="2309"/>
        <end position="2348"/>
    </location>
</feature>
<dbReference type="Pfam" id="PF00612">
    <property type="entry name" value="IQ"/>
    <property type="match status" value="2"/>
</dbReference>
<feature type="compositionally biased region" description="Polar residues" evidence="8">
    <location>
        <begin position="1525"/>
        <end position="1543"/>
    </location>
</feature>
<dbReference type="Gene3D" id="3.40.850.10">
    <property type="entry name" value="Kinesin motor domain"/>
    <property type="match status" value="3"/>
</dbReference>
<feature type="region of interest" description="Disordered" evidence="8">
    <location>
        <begin position="361"/>
        <end position="401"/>
    </location>
</feature>
<feature type="region of interest" description="Disordered" evidence="8">
    <location>
        <begin position="2293"/>
        <end position="2468"/>
    </location>
</feature>
<keyword evidence="2 7" id="KW-0547">Nucleotide-binding</keyword>
<gene>
    <name evidence="9" type="ORF">CTOB1V02_LOCUS5513</name>
</gene>
<dbReference type="FunFam" id="1.10.10.820:FF:000001">
    <property type="entry name" value="Myosin heavy chain"/>
    <property type="match status" value="1"/>
</dbReference>
<accession>A0A7R8WED3</accession>
<dbReference type="InterPro" id="IPR051567">
    <property type="entry name" value="Unconventional_Myosin_ATPase"/>
</dbReference>
<feature type="compositionally biased region" description="Low complexity" evidence="8">
    <location>
        <begin position="2259"/>
        <end position="2270"/>
    </location>
</feature>
<feature type="region of interest" description="Disordered" evidence="8">
    <location>
        <begin position="2140"/>
        <end position="2160"/>
    </location>
</feature>
<dbReference type="GO" id="GO:0005737">
    <property type="term" value="C:cytoplasm"/>
    <property type="evidence" value="ECO:0007669"/>
    <property type="project" value="UniProtKB-ARBA"/>
</dbReference>
<feature type="region of interest" description="Actin-binding" evidence="7">
    <location>
        <begin position="967"/>
        <end position="989"/>
    </location>
</feature>
<dbReference type="InterPro" id="IPR038185">
    <property type="entry name" value="MyTH4_dom_sf"/>
</dbReference>
<feature type="region of interest" description="Disordered" evidence="8">
    <location>
        <begin position="1874"/>
        <end position="1897"/>
    </location>
</feature>
<dbReference type="Pfam" id="PF00784">
    <property type="entry name" value="MyTH4"/>
    <property type="match status" value="1"/>
</dbReference>
<comment type="similarity">
    <text evidence="1 7">Belongs to the TRAFAC class myosin-kinesin ATPase superfamily. Myosin family.</text>
</comment>
<dbReference type="PANTHER" id="PTHR22692">
    <property type="entry name" value="MYOSIN VII, XV"/>
    <property type="match status" value="1"/>
</dbReference>
<dbReference type="GO" id="GO:0048513">
    <property type="term" value="P:animal organ development"/>
    <property type="evidence" value="ECO:0007669"/>
    <property type="project" value="UniProtKB-ARBA"/>
</dbReference>
<dbReference type="OrthoDB" id="6367894at2759"/>
<dbReference type="PROSITE" id="PS51016">
    <property type="entry name" value="MYTH4"/>
    <property type="match status" value="1"/>
</dbReference>